<dbReference type="EMBL" id="BOQP01000005">
    <property type="protein sequence ID" value="GIM68486.1"/>
    <property type="molecule type" value="Genomic_DNA"/>
</dbReference>
<keyword evidence="4" id="KW-0732">Signal</keyword>
<dbReference type="InterPro" id="IPR002213">
    <property type="entry name" value="UDP_glucos_trans"/>
</dbReference>
<dbReference type="AlphaFoldDB" id="A0A919S9R2"/>
<feature type="domain" description="Erythromycin biosynthesis protein CIII-like C-terminal" evidence="5">
    <location>
        <begin position="251"/>
        <end position="383"/>
    </location>
</feature>
<evidence type="ECO:0000313" key="7">
    <source>
        <dbReference type="EMBL" id="GIM68486.1"/>
    </source>
</evidence>
<dbReference type="SUPFAM" id="SSF53756">
    <property type="entry name" value="UDP-Glycosyltransferase/glycogen phosphorylase"/>
    <property type="match status" value="1"/>
</dbReference>
<dbReference type="InterPro" id="IPR050426">
    <property type="entry name" value="Glycosyltransferase_28"/>
</dbReference>
<reference evidence="7" key="1">
    <citation type="submission" date="2021-03" db="EMBL/GenBank/DDBJ databases">
        <title>Whole genome shotgun sequence of Actinoplanes consettensis NBRC 14913.</title>
        <authorList>
            <person name="Komaki H."/>
            <person name="Tamura T."/>
        </authorList>
    </citation>
    <scope>NUCLEOTIDE SEQUENCE</scope>
    <source>
        <strain evidence="7">NBRC 14913</strain>
    </source>
</reference>
<dbReference type="Gene3D" id="3.40.50.2000">
    <property type="entry name" value="Glycogen Phosphorylase B"/>
    <property type="match status" value="2"/>
</dbReference>
<evidence type="ECO:0000256" key="1">
    <source>
        <dbReference type="ARBA" id="ARBA00006962"/>
    </source>
</evidence>
<dbReference type="GO" id="GO:0016758">
    <property type="term" value="F:hexosyltransferase activity"/>
    <property type="evidence" value="ECO:0007669"/>
    <property type="project" value="UniProtKB-ARBA"/>
</dbReference>
<dbReference type="InterPro" id="IPR010610">
    <property type="entry name" value="EryCIII-like_C"/>
</dbReference>
<proteinExistence type="inferred from homology"/>
<feature type="chain" id="PRO_5039063841" evidence="4">
    <location>
        <begin position="24"/>
        <end position="385"/>
    </location>
</feature>
<name>A0A919S9R2_9ACTN</name>
<keyword evidence="2" id="KW-0328">Glycosyltransferase</keyword>
<evidence type="ECO:0000259" key="5">
    <source>
        <dbReference type="Pfam" id="PF06722"/>
    </source>
</evidence>
<dbReference type="PANTHER" id="PTHR48050">
    <property type="entry name" value="STEROL 3-BETA-GLUCOSYLTRANSFERASE"/>
    <property type="match status" value="1"/>
</dbReference>
<evidence type="ECO:0000256" key="2">
    <source>
        <dbReference type="ARBA" id="ARBA00022676"/>
    </source>
</evidence>
<accession>A0A919S9R2</accession>
<feature type="signal peptide" evidence="4">
    <location>
        <begin position="1"/>
        <end position="23"/>
    </location>
</feature>
<dbReference type="InterPro" id="IPR048284">
    <property type="entry name" value="EryCIII-like_N"/>
</dbReference>
<evidence type="ECO:0000256" key="3">
    <source>
        <dbReference type="ARBA" id="ARBA00022679"/>
    </source>
</evidence>
<dbReference type="Pfam" id="PF21036">
    <property type="entry name" value="EryCIII-like_N"/>
    <property type="match status" value="1"/>
</dbReference>
<evidence type="ECO:0000256" key="4">
    <source>
        <dbReference type="SAM" id="SignalP"/>
    </source>
</evidence>
<comment type="caution">
    <text evidence="7">The sequence shown here is derived from an EMBL/GenBank/DDBJ whole genome shotgun (WGS) entry which is preliminary data.</text>
</comment>
<evidence type="ECO:0000259" key="6">
    <source>
        <dbReference type="Pfam" id="PF21036"/>
    </source>
</evidence>
<keyword evidence="8" id="KW-1185">Reference proteome</keyword>
<dbReference type="GO" id="GO:0008194">
    <property type="term" value="F:UDP-glycosyltransferase activity"/>
    <property type="evidence" value="ECO:0007669"/>
    <property type="project" value="InterPro"/>
</dbReference>
<evidence type="ECO:0000313" key="8">
    <source>
        <dbReference type="Proteomes" id="UP000680865"/>
    </source>
</evidence>
<comment type="similarity">
    <text evidence="1">Belongs to the glycosyltransferase 28 family.</text>
</comment>
<organism evidence="7 8">
    <name type="scientific">Winogradskya consettensis</name>
    <dbReference type="NCBI Taxonomy" id="113560"/>
    <lineage>
        <taxon>Bacteria</taxon>
        <taxon>Bacillati</taxon>
        <taxon>Actinomycetota</taxon>
        <taxon>Actinomycetes</taxon>
        <taxon>Micromonosporales</taxon>
        <taxon>Micromonosporaceae</taxon>
        <taxon>Winogradskya</taxon>
    </lineage>
</organism>
<dbReference type="GO" id="GO:0017000">
    <property type="term" value="P:antibiotic biosynthetic process"/>
    <property type="evidence" value="ECO:0007669"/>
    <property type="project" value="UniProtKB-ARBA"/>
</dbReference>
<protein>
    <submittedName>
        <fullName evidence="7">Glycosyl transferase</fullName>
    </submittedName>
</protein>
<dbReference type="Pfam" id="PF06722">
    <property type="entry name" value="EryCIII-like_C"/>
    <property type="match status" value="1"/>
</dbReference>
<keyword evidence="3 7" id="KW-0808">Transferase</keyword>
<dbReference type="PANTHER" id="PTHR48050:SF13">
    <property type="entry name" value="STEROL 3-BETA-GLUCOSYLTRANSFERASE UGT80A2"/>
    <property type="match status" value="1"/>
</dbReference>
<gene>
    <name evidence="7" type="ORF">Aco04nite_11000</name>
</gene>
<dbReference type="Proteomes" id="UP000680865">
    <property type="component" value="Unassembled WGS sequence"/>
</dbReference>
<sequence length="385" mass="40596">MRMMFVTWAWPTHFFPLAQLAWAARAEGHEVVVAAPPELSPTITAAGLPAAAVGAGLDIRPLAGRFFASLAARDSPLEWSEMRAWGTGNLATYRKIAAAMLDDTVAYARAYRPDVVVHDPTSFAGPIAAADTGALPVRHIWGADYTIRTREFEAAALEPLCERLGLPGVDSVGAVTVDPCPPGMQVPAPVRRLPVRFAPYNGAAEVPRWLIGLAGRPRVCVLGSTAVAYFTDRHVSPLPVVTRALAGTGVEILAIGADRDRGDLGPGASQVRHVPATALHLVLPHCDLLVHQGGGGAMMTALAAGIPQVTLPLFTDHVFNSRRLAAAGAGRWIFANSADVDGVRRELLDVLHTPGYRTAARALGAEMAAQPPASDVVAHLAEMSV</sequence>
<dbReference type="CDD" id="cd03784">
    <property type="entry name" value="GT1_Gtf-like"/>
    <property type="match status" value="1"/>
</dbReference>
<feature type="domain" description="Erythromycin biosynthesis protein CIII-like N-terminal" evidence="6">
    <location>
        <begin position="22"/>
        <end position="221"/>
    </location>
</feature>